<evidence type="ECO:0000259" key="2">
    <source>
        <dbReference type="PROSITE" id="PS51819"/>
    </source>
</evidence>
<dbReference type="GeneID" id="19323864"/>
<keyword evidence="1" id="KW-0479">Metal-binding</keyword>
<proteinExistence type="predicted"/>
<dbReference type="OrthoDB" id="3360610at2759"/>
<dbReference type="eggNOG" id="ENOG502RMEJ">
    <property type="taxonomic scope" value="Eukaryota"/>
</dbReference>
<sequence length="303" mass="34332">MRYQHPDLDKITEFLLDFGMTVAKRTDTEVWYRGYGIDPYVYYVAKGPKKFLGGTYVVESVEDLERACQLGDGATIKELSNAPGGGSVVTVFDPEGFPINLLHGQEPVPAKDPPQKITINYENDKPRVREFLRFQPGPAAVHKLGHYGLCVQEFQKQSDFYLKTFNLVPTDFLYITLPDGTKKDVAIFAHIDRGQDLVDHHTFFMSTSKTSHVHHSSFEVHDFDTQMLGHQWLAQKAYDSVWGVGRHILGSQVFDYWWDVDRNMIEHYADGDLVNDQSPIGYGPAGNESLAVWGPDVPVEFLD</sequence>
<dbReference type="PROSITE" id="PS51819">
    <property type="entry name" value="VOC"/>
    <property type="match status" value="1"/>
</dbReference>
<dbReference type="GO" id="GO:0005739">
    <property type="term" value="C:mitochondrion"/>
    <property type="evidence" value="ECO:0007669"/>
    <property type="project" value="TreeGrafter"/>
</dbReference>
<dbReference type="AlphaFoldDB" id="R8BNQ0"/>
<keyword evidence="4" id="KW-1185">Reference proteome</keyword>
<evidence type="ECO:0000313" key="4">
    <source>
        <dbReference type="Proteomes" id="UP000014074"/>
    </source>
</evidence>
<dbReference type="GO" id="GO:0046491">
    <property type="term" value="P:L-methylmalonyl-CoA metabolic process"/>
    <property type="evidence" value="ECO:0007669"/>
    <property type="project" value="TreeGrafter"/>
</dbReference>
<evidence type="ECO:0000313" key="3">
    <source>
        <dbReference type="EMBL" id="EOO00900.1"/>
    </source>
</evidence>
<dbReference type="RefSeq" id="XP_007914258.1">
    <property type="nucleotide sequence ID" value="XM_007916067.1"/>
</dbReference>
<dbReference type="InterPro" id="IPR029068">
    <property type="entry name" value="Glyas_Bleomycin-R_OHBP_Dase"/>
</dbReference>
<dbReference type="PANTHER" id="PTHR43048:SF3">
    <property type="entry name" value="METHYLMALONYL-COA EPIMERASE, MITOCHONDRIAL"/>
    <property type="match status" value="1"/>
</dbReference>
<protein>
    <submittedName>
        <fullName evidence="3">Putative trihydroxytoluene oxygenase protein</fullName>
    </submittedName>
</protein>
<dbReference type="Gene3D" id="3.10.180.10">
    <property type="entry name" value="2,3-Dihydroxybiphenyl 1,2-Dioxygenase, domain 1"/>
    <property type="match status" value="2"/>
</dbReference>
<dbReference type="PANTHER" id="PTHR43048">
    <property type="entry name" value="METHYLMALONYL-COA EPIMERASE"/>
    <property type="match status" value="1"/>
</dbReference>
<accession>R8BNQ0</accession>
<dbReference type="InterPro" id="IPR037523">
    <property type="entry name" value="VOC_core"/>
</dbReference>
<organism evidence="3 4">
    <name type="scientific">Phaeoacremonium minimum (strain UCR-PA7)</name>
    <name type="common">Esca disease fungus</name>
    <name type="synonym">Togninia minima</name>
    <dbReference type="NCBI Taxonomy" id="1286976"/>
    <lineage>
        <taxon>Eukaryota</taxon>
        <taxon>Fungi</taxon>
        <taxon>Dikarya</taxon>
        <taxon>Ascomycota</taxon>
        <taxon>Pezizomycotina</taxon>
        <taxon>Sordariomycetes</taxon>
        <taxon>Sordariomycetidae</taxon>
        <taxon>Togniniales</taxon>
        <taxon>Togniniaceae</taxon>
        <taxon>Phaeoacremonium</taxon>
    </lineage>
</organism>
<gene>
    <name evidence="3" type="ORF">UCRPA7_3509</name>
</gene>
<dbReference type="KEGG" id="tmn:UCRPA7_3509"/>
<name>R8BNQ0_PHAM7</name>
<dbReference type="GO" id="GO:0046872">
    <property type="term" value="F:metal ion binding"/>
    <property type="evidence" value="ECO:0007669"/>
    <property type="project" value="UniProtKB-KW"/>
</dbReference>
<dbReference type="GO" id="GO:0004493">
    <property type="term" value="F:methylmalonyl-CoA epimerase activity"/>
    <property type="evidence" value="ECO:0007669"/>
    <property type="project" value="TreeGrafter"/>
</dbReference>
<feature type="domain" description="VOC" evidence="2">
    <location>
        <begin position="143"/>
        <end position="270"/>
    </location>
</feature>
<dbReference type="EMBL" id="KB933059">
    <property type="protein sequence ID" value="EOO00900.1"/>
    <property type="molecule type" value="Genomic_DNA"/>
</dbReference>
<dbReference type="InterPro" id="IPR051785">
    <property type="entry name" value="MMCE/EMCE_epimerase"/>
</dbReference>
<dbReference type="HOGENOM" id="CLU_052361_0_1_1"/>
<dbReference type="FunFam" id="3.10.180.10:FF:000034">
    <property type="entry name" value="Glyoxalase/Bleomycin resistance protein/Dihydroxybiphenyl dioxygenase"/>
    <property type="match status" value="1"/>
</dbReference>
<evidence type="ECO:0000256" key="1">
    <source>
        <dbReference type="ARBA" id="ARBA00022723"/>
    </source>
</evidence>
<dbReference type="Proteomes" id="UP000014074">
    <property type="component" value="Unassembled WGS sequence"/>
</dbReference>
<reference evidence="4" key="1">
    <citation type="journal article" date="2013" name="Genome Announc.">
        <title>Draft genome sequence of the ascomycete Phaeoacremonium aleophilum strain UCR-PA7, a causal agent of the esca disease complex in grapevines.</title>
        <authorList>
            <person name="Blanco-Ulate B."/>
            <person name="Rolshausen P."/>
            <person name="Cantu D."/>
        </authorList>
    </citation>
    <scope>NUCLEOTIDE SEQUENCE [LARGE SCALE GENOMIC DNA]</scope>
    <source>
        <strain evidence="4">UCR-PA7</strain>
    </source>
</reference>
<dbReference type="SUPFAM" id="SSF54593">
    <property type="entry name" value="Glyoxalase/Bleomycin resistance protein/Dihydroxybiphenyl dioxygenase"/>
    <property type="match status" value="1"/>
</dbReference>